<sequence length="152" mass="16981">MNCGFGLTTLAHSKSVKLLRRHILLIYSRGHSPRCGVVSNSASMCVMPEIKLQSSDGEIYEVDVEVVKASVTKTMLEDLGMDEDDDEPVPLPNVNAAILAKVNIVHHRYTLFIWSLCHLLVLKRFHLNGYTGLPEIEVREIAIRKQGGKEGR</sequence>
<evidence type="ECO:0000256" key="1">
    <source>
        <dbReference type="ARBA" id="ARBA00009993"/>
    </source>
</evidence>
<comment type="similarity">
    <text evidence="1">Belongs to the SKP1 family.</text>
</comment>
<protein>
    <recommendedName>
        <fullName evidence="2">SKP1 component POZ domain-containing protein</fullName>
    </recommendedName>
</protein>
<keyword evidence="4" id="KW-1185">Reference proteome</keyword>
<dbReference type="SMART" id="SM00512">
    <property type="entry name" value="Skp1"/>
    <property type="match status" value="1"/>
</dbReference>
<dbReference type="Pfam" id="PF03931">
    <property type="entry name" value="Skp1_POZ"/>
    <property type="match status" value="1"/>
</dbReference>
<accession>A0ABN8S7T2</accession>
<dbReference type="SUPFAM" id="SSF54695">
    <property type="entry name" value="POZ domain"/>
    <property type="match status" value="1"/>
</dbReference>
<proteinExistence type="inferred from homology"/>
<reference evidence="3 4" key="1">
    <citation type="submission" date="2022-05" db="EMBL/GenBank/DDBJ databases">
        <authorList>
            <consortium name="Genoscope - CEA"/>
            <person name="William W."/>
        </authorList>
    </citation>
    <scope>NUCLEOTIDE SEQUENCE [LARGE SCALE GENOMIC DNA]</scope>
</reference>
<dbReference type="InterPro" id="IPR011333">
    <property type="entry name" value="SKP1/BTB/POZ_sf"/>
</dbReference>
<dbReference type="InterPro" id="IPR001232">
    <property type="entry name" value="SKP1-like"/>
</dbReference>
<organism evidence="3 4">
    <name type="scientific">Porites lobata</name>
    <dbReference type="NCBI Taxonomy" id="104759"/>
    <lineage>
        <taxon>Eukaryota</taxon>
        <taxon>Metazoa</taxon>
        <taxon>Cnidaria</taxon>
        <taxon>Anthozoa</taxon>
        <taxon>Hexacorallia</taxon>
        <taxon>Scleractinia</taxon>
        <taxon>Fungiina</taxon>
        <taxon>Poritidae</taxon>
        <taxon>Porites</taxon>
    </lineage>
</organism>
<dbReference type="EMBL" id="CALNXK010000521">
    <property type="protein sequence ID" value="CAH3187075.1"/>
    <property type="molecule type" value="Genomic_DNA"/>
</dbReference>
<name>A0ABN8S7T2_9CNID</name>
<gene>
    <name evidence="3" type="ORF">PLOB_00036830</name>
</gene>
<evidence type="ECO:0000313" key="4">
    <source>
        <dbReference type="Proteomes" id="UP001159405"/>
    </source>
</evidence>
<comment type="caution">
    <text evidence="3">The sequence shown here is derived from an EMBL/GenBank/DDBJ whole genome shotgun (WGS) entry which is preliminary data.</text>
</comment>
<dbReference type="InterPro" id="IPR016073">
    <property type="entry name" value="Skp1_comp_POZ"/>
</dbReference>
<feature type="domain" description="SKP1 component POZ" evidence="2">
    <location>
        <begin position="49"/>
        <end position="102"/>
    </location>
</feature>
<evidence type="ECO:0000313" key="3">
    <source>
        <dbReference type="EMBL" id="CAH3187075.1"/>
    </source>
</evidence>
<dbReference type="Proteomes" id="UP001159405">
    <property type="component" value="Unassembled WGS sequence"/>
</dbReference>
<evidence type="ECO:0000259" key="2">
    <source>
        <dbReference type="Pfam" id="PF03931"/>
    </source>
</evidence>
<dbReference type="Gene3D" id="3.30.710.10">
    <property type="entry name" value="Potassium Channel Kv1.1, Chain A"/>
    <property type="match status" value="1"/>
</dbReference>